<dbReference type="HAMAP" id="MF_02128">
    <property type="entry name" value="TMP_kinase"/>
    <property type="match status" value="1"/>
</dbReference>
<feature type="binding site" evidence="2">
    <location>
        <position position="123"/>
    </location>
    <ligand>
        <name>Mg(2+)</name>
        <dbReference type="ChEBI" id="CHEBI:18420"/>
        <label>1</label>
    </ligand>
</feature>
<comment type="function">
    <text evidence="2">Catalyzes the ATP-dependent phosphorylation of thiamine-monophosphate (TMP) to form thiamine-pyrophosphate (TPP), the active form of vitamin B1.</text>
</comment>
<feature type="binding site" evidence="2">
    <location>
        <position position="220"/>
    </location>
    <ligand>
        <name>ATP</name>
        <dbReference type="ChEBI" id="CHEBI:30616"/>
    </ligand>
</feature>
<keyword evidence="2" id="KW-0067">ATP-binding</keyword>
<dbReference type="GO" id="GO:0016301">
    <property type="term" value="F:kinase activity"/>
    <property type="evidence" value="ECO:0007669"/>
    <property type="project" value="UniProtKB-KW"/>
</dbReference>
<feature type="binding site" evidence="2">
    <location>
        <position position="47"/>
    </location>
    <ligand>
        <name>Mg(2+)</name>
        <dbReference type="ChEBI" id="CHEBI:18420"/>
        <label>1</label>
    </ligand>
</feature>
<feature type="binding site" evidence="2">
    <location>
        <begin position="122"/>
        <end position="123"/>
    </location>
    <ligand>
        <name>ATP</name>
        <dbReference type="ChEBI" id="CHEBI:30616"/>
    </ligand>
</feature>
<dbReference type="InterPro" id="IPR016188">
    <property type="entry name" value="PurM-like_N"/>
</dbReference>
<dbReference type="PANTHER" id="PTHR30270">
    <property type="entry name" value="THIAMINE-MONOPHOSPHATE KINASE"/>
    <property type="match status" value="1"/>
</dbReference>
<evidence type="ECO:0000256" key="2">
    <source>
        <dbReference type="HAMAP-Rule" id="MF_02128"/>
    </source>
</evidence>
<keyword evidence="2" id="KW-0460">Magnesium</keyword>
<keyword evidence="2" id="KW-0808">Transferase</keyword>
<reference evidence="5" key="1">
    <citation type="journal article" date="2019" name="Int. J. Syst. Evol. Microbiol.">
        <title>The Global Catalogue of Microorganisms (GCM) 10K type strain sequencing project: providing services to taxonomists for standard genome sequencing and annotation.</title>
        <authorList>
            <consortium name="The Broad Institute Genomics Platform"/>
            <consortium name="The Broad Institute Genome Sequencing Center for Infectious Disease"/>
            <person name="Wu L."/>
            <person name="Ma J."/>
        </authorList>
    </citation>
    <scope>NUCLEOTIDE SEQUENCE [LARGE SCALE GENOMIC DNA]</scope>
    <source>
        <strain evidence="5">JCM 17555</strain>
    </source>
</reference>
<dbReference type="Gene3D" id="3.30.1330.10">
    <property type="entry name" value="PurM-like, N-terminal domain"/>
    <property type="match status" value="1"/>
</dbReference>
<feature type="binding site" evidence="2">
    <location>
        <position position="46"/>
    </location>
    <ligand>
        <name>Mg(2+)</name>
        <dbReference type="ChEBI" id="CHEBI:18420"/>
        <label>4</label>
    </ligand>
</feature>
<dbReference type="RefSeq" id="WP_344807956.1">
    <property type="nucleotide sequence ID" value="NZ_BAABBO010000014.1"/>
</dbReference>
<dbReference type="EC" id="2.7.4.16" evidence="2"/>
<protein>
    <recommendedName>
        <fullName evidence="2">Thiamine-monophosphate kinase</fullName>
        <shortName evidence="2">TMP kinase</shortName>
        <shortName evidence="2">Thiamine-phosphate kinase</shortName>
        <ecNumber evidence="2">2.7.4.16</ecNumber>
    </recommendedName>
</protein>
<comment type="caution">
    <text evidence="4">The sequence shown here is derived from an EMBL/GenBank/DDBJ whole genome shotgun (WGS) entry which is preliminary data.</text>
</comment>
<feature type="binding site" evidence="2">
    <location>
        <position position="221"/>
    </location>
    <ligand>
        <name>Mg(2+)</name>
        <dbReference type="ChEBI" id="CHEBI:18420"/>
        <label>5</label>
    </ligand>
</feature>
<keyword evidence="2" id="KW-0479">Metal-binding</keyword>
<evidence type="ECO:0000259" key="3">
    <source>
        <dbReference type="Pfam" id="PF00586"/>
    </source>
</evidence>
<feature type="binding site" evidence="2">
    <location>
        <position position="76"/>
    </location>
    <ligand>
        <name>Mg(2+)</name>
        <dbReference type="ChEBI" id="CHEBI:18420"/>
        <label>3</label>
    </ligand>
</feature>
<dbReference type="PANTHER" id="PTHR30270:SF0">
    <property type="entry name" value="THIAMINE-MONOPHOSPHATE KINASE"/>
    <property type="match status" value="1"/>
</dbReference>
<evidence type="ECO:0000313" key="4">
    <source>
        <dbReference type="EMBL" id="GAA3971117.1"/>
    </source>
</evidence>
<sequence length="333" mass="35292">MNEFDLIEHYFLSNTENRRRTGSVTDVGNGDDCTVLSHLAGRLAISTDTVVHGRHVPASAPAGWLASRGLGSSVSDLVAMGAKPLGFTLALTLPKVSSGWLKGFSEALFRAADLYGIALLGGDVTRGPLTASYTVFGELPKTGRLLTRASAQLGDKVWVSGTLGAAAGALPLFDQPLRSADRSYRARLQLLQAYVYPAPPVELGVRLQADSRVHAAIDISDGLLADLAHIAKASQLDLNLNASAIPVAPALSELYSRPHALMHAMSGGDDYQVGFTADPTWSIDDRMVSQIGEVMAGTGQVFIDHTPADRWLERLATTLPGGMSLATGYQHFG</sequence>
<dbReference type="InterPro" id="IPR036921">
    <property type="entry name" value="PurM-like_N_sf"/>
</dbReference>
<comment type="catalytic activity">
    <reaction evidence="2">
        <text>thiamine phosphate + ATP = thiamine diphosphate + ADP</text>
        <dbReference type="Rhea" id="RHEA:15913"/>
        <dbReference type="ChEBI" id="CHEBI:30616"/>
        <dbReference type="ChEBI" id="CHEBI:37575"/>
        <dbReference type="ChEBI" id="CHEBI:58937"/>
        <dbReference type="ChEBI" id="CHEBI:456216"/>
        <dbReference type="EC" id="2.7.4.16"/>
    </reaction>
</comment>
<feature type="binding site" evidence="2">
    <location>
        <position position="329"/>
    </location>
    <ligand>
        <name>substrate</name>
    </ligand>
</feature>
<feature type="binding site" evidence="2">
    <location>
        <position position="269"/>
    </location>
    <ligand>
        <name>substrate</name>
    </ligand>
</feature>
<keyword evidence="5" id="KW-1185">Reference proteome</keyword>
<feature type="binding site" evidence="2">
    <location>
        <position position="218"/>
    </location>
    <ligand>
        <name>Mg(2+)</name>
        <dbReference type="ChEBI" id="CHEBI:18420"/>
        <label>3</label>
    </ligand>
</feature>
<dbReference type="SUPFAM" id="SSF55326">
    <property type="entry name" value="PurM N-terminal domain-like"/>
    <property type="match status" value="1"/>
</dbReference>
<feature type="binding site" evidence="2">
    <location>
        <position position="148"/>
    </location>
    <ligand>
        <name>ATP</name>
        <dbReference type="ChEBI" id="CHEBI:30616"/>
    </ligand>
</feature>
<gene>
    <name evidence="2 4" type="primary">thiL</name>
    <name evidence="4" type="ORF">GCM10022278_30700</name>
</gene>
<accession>A0ABP7PTR3</accession>
<feature type="binding site" evidence="2">
    <location>
        <position position="76"/>
    </location>
    <ligand>
        <name>Mg(2+)</name>
        <dbReference type="ChEBI" id="CHEBI:18420"/>
        <label>4</label>
    </ligand>
</feature>
<proteinExistence type="inferred from homology"/>
<dbReference type="InterPro" id="IPR006283">
    <property type="entry name" value="ThiL-like"/>
</dbReference>
<dbReference type="Gene3D" id="3.90.650.10">
    <property type="entry name" value="PurM-like C-terminal domain"/>
    <property type="match status" value="1"/>
</dbReference>
<keyword evidence="2" id="KW-0547">Nucleotide-binding</keyword>
<feature type="binding site" evidence="2">
    <location>
        <position position="76"/>
    </location>
    <ligand>
        <name>Mg(2+)</name>
        <dbReference type="ChEBI" id="CHEBI:18420"/>
        <label>2</label>
    </ligand>
</feature>
<keyword evidence="1 2" id="KW-0784">Thiamine biosynthesis</keyword>
<feature type="binding site" evidence="2">
    <location>
        <position position="48"/>
    </location>
    <ligand>
        <name>Mg(2+)</name>
        <dbReference type="ChEBI" id="CHEBI:18420"/>
        <label>2</label>
    </ligand>
</feature>
<dbReference type="NCBIfam" id="TIGR01379">
    <property type="entry name" value="thiL"/>
    <property type="match status" value="1"/>
</dbReference>
<evidence type="ECO:0000256" key="1">
    <source>
        <dbReference type="ARBA" id="ARBA00022977"/>
    </source>
</evidence>
<feature type="binding site" evidence="2">
    <location>
        <position position="32"/>
    </location>
    <ligand>
        <name>Mg(2+)</name>
        <dbReference type="ChEBI" id="CHEBI:18420"/>
        <label>3</label>
    </ligand>
</feature>
<feature type="binding site" evidence="2">
    <location>
        <position position="48"/>
    </location>
    <ligand>
        <name>Mg(2+)</name>
        <dbReference type="ChEBI" id="CHEBI:18420"/>
        <label>1</label>
    </ligand>
</feature>
<name>A0ABP7PTR3_9GAMM</name>
<dbReference type="CDD" id="cd02194">
    <property type="entry name" value="ThiL"/>
    <property type="match status" value="1"/>
</dbReference>
<dbReference type="PIRSF" id="PIRSF005303">
    <property type="entry name" value="Thiam_monoph_kin"/>
    <property type="match status" value="1"/>
</dbReference>
<comment type="caution">
    <text evidence="2">Lacks conserved residue(s) required for the propagation of feature annotation.</text>
</comment>
<comment type="pathway">
    <text evidence="2">Cofactor biosynthesis; thiamine diphosphate biosynthesis; thiamine diphosphate from thiamine phosphate: step 1/1.</text>
</comment>
<dbReference type="SUPFAM" id="SSF56042">
    <property type="entry name" value="PurM C-terminal domain-like"/>
    <property type="match status" value="1"/>
</dbReference>
<dbReference type="EMBL" id="BAABBO010000014">
    <property type="protein sequence ID" value="GAA3971117.1"/>
    <property type="molecule type" value="Genomic_DNA"/>
</dbReference>
<feature type="domain" description="PurM-like N-terminal" evidence="3">
    <location>
        <begin position="30"/>
        <end position="138"/>
    </location>
</feature>
<feature type="binding site" evidence="2">
    <location>
        <position position="32"/>
    </location>
    <ligand>
        <name>Mg(2+)</name>
        <dbReference type="ChEBI" id="CHEBI:18420"/>
        <label>4</label>
    </ligand>
</feature>
<comment type="similarity">
    <text evidence="2">Belongs to the thiamine-monophosphate kinase family.</text>
</comment>
<feature type="binding site" evidence="2">
    <location>
        <position position="55"/>
    </location>
    <ligand>
        <name>substrate</name>
    </ligand>
</feature>
<dbReference type="InterPro" id="IPR036676">
    <property type="entry name" value="PurM-like_C_sf"/>
</dbReference>
<comment type="miscellaneous">
    <text evidence="2">Reaction mechanism of ThiL seems to utilize a direct, inline transfer of the gamma-phosphate of ATP to TMP rather than a phosphorylated enzyme intermediate.</text>
</comment>
<evidence type="ECO:0000313" key="5">
    <source>
        <dbReference type="Proteomes" id="UP001501337"/>
    </source>
</evidence>
<dbReference type="Proteomes" id="UP001501337">
    <property type="component" value="Unassembled WGS sequence"/>
</dbReference>
<keyword evidence="2 4" id="KW-0418">Kinase</keyword>
<organism evidence="4 5">
    <name type="scientific">Allohahella marinimesophila</name>
    <dbReference type="NCBI Taxonomy" id="1054972"/>
    <lineage>
        <taxon>Bacteria</taxon>
        <taxon>Pseudomonadati</taxon>
        <taxon>Pseudomonadota</taxon>
        <taxon>Gammaproteobacteria</taxon>
        <taxon>Oceanospirillales</taxon>
        <taxon>Hahellaceae</taxon>
        <taxon>Allohahella</taxon>
    </lineage>
</organism>
<dbReference type="Pfam" id="PF00586">
    <property type="entry name" value="AIRS"/>
    <property type="match status" value="1"/>
</dbReference>